<feature type="transmembrane region" description="Helical" evidence="10">
    <location>
        <begin position="849"/>
        <end position="870"/>
    </location>
</feature>
<dbReference type="PROSITE" id="PS50846">
    <property type="entry name" value="HMA_2"/>
    <property type="match status" value="1"/>
</dbReference>
<dbReference type="SFLD" id="SFLDF00027">
    <property type="entry name" value="p-type_atpase"/>
    <property type="match status" value="1"/>
</dbReference>
<feature type="transmembrane region" description="Helical" evidence="10">
    <location>
        <begin position="824"/>
        <end position="843"/>
    </location>
</feature>
<dbReference type="PROSITE" id="PS01047">
    <property type="entry name" value="HMA_1"/>
    <property type="match status" value="1"/>
</dbReference>
<sequence length="879" mass="94776">MIKTQYKLLGMTCSGCKATVERKLNELEGVHAVVNLEQGLVDIETEEAYGLPDYQKKLSDGGHYEIVEKESTKQAQAFTIADSPSHAYLCPMFCEGEGKTYGEKGRCPVCQMFLVPIESIAERRDTMTTAKPDHTKAGKYYCPMMCEGDKVYDAFGSCPVCGMNLEKIPALTLSVTYSCPMHPEVQQDHPGNCAICGMDLLANQVDEKPDAGYLQLVRKFWLSVGFTLPVCVLAMGDMLPGAPISRFISPATNSWIQFAFTLPVVFYSCWMFFQRAWTSFKTWKLNMFSLIGLGAGAAFLYSLIVLLFPQLLPAELKGHHGQVALYFESVCVILTLVLLGQLMEARAHAKTNTAIKELIRLSPAEAIRVIGKEETKIPVSAIQINDILRVRPGDKIPIDGEILEGHSSVDESMITGEPLPAEKNAGDPVIGGTINGDHTFLMKASHIGNDTLLAQIIQLVNDASRSQAPIQKLTDKVSSIFVPVVILIALATFIAWYSSGADHRLAFAFTNMLAVLIVACPCALGLATPMSVMVAIGKGAKNGILIKNAEALERLQKVDTLIVDKTGTLTTGKPIVVAVHVALPDKFKTDDIVQIAASVNKSSAHPLAQAIVQQAKDKGIHLLDVTAFENLSGKGVSGNIFHMAVLLGNQKLMEENQIGIAAAAIEEITQAQREGSSVSLLAIDRQYVGWLAIKDELKQTSIAAIRHIQEQGIAVHMFTGDNTHTAATVAQKIGIDNYKAAMLPADKLNGIKELQQAGKTVAMAGDGINDAPALTRADVGIAMGTGTDIAIQSAELTLVKGDLKAVNKAIRLSHQMMRNIKQNLAFAFLYNVIGIPIAAGLLYPAFGILLSPMLAAAAMSLSSVSVILNAQRLNYSSLD</sequence>
<dbReference type="CDD" id="cd00371">
    <property type="entry name" value="HMA"/>
    <property type="match status" value="1"/>
</dbReference>
<keyword evidence="9 10" id="KW-0472">Membrane</keyword>
<accession>A0ABY7WMJ6</accession>
<keyword evidence="10" id="KW-1003">Cell membrane</keyword>
<name>A0ABY7WMJ6_9SPHI</name>
<gene>
    <name evidence="12" type="ORF">PQ465_10590</name>
</gene>
<dbReference type="InterPro" id="IPR023298">
    <property type="entry name" value="ATPase_P-typ_TM_dom_sf"/>
</dbReference>
<dbReference type="Gene3D" id="3.30.70.100">
    <property type="match status" value="1"/>
</dbReference>
<dbReference type="InterPro" id="IPR001757">
    <property type="entry name" value="P_typ_ATPase"/>
</dbReference>
<dbReference type="Pfam" id="PF00702">
    <property type="entry name" value="Hydrolase"/>
    <property type="match status" value="1"/>
</dbReference>
<feature type="transmembrane region" description="Helical" evidence="10">
    <location>
        <begin position="254"/>
        <end position="273"/>
    </location>
</feature>
<dbReference type="InterPro" id="IPR036163">
    <property type="entry name" value="HMA_dom_sf"/>
</dbReference>
<dbReference type="InterPro" id="IPR027256">
    <property type="entry name" value="P-typ_ATPase_IB"/>
</dbReference>
<evidence type="ECO:0000256" key="10">
    <source>
        <dbReference type="RuleBase" id="RU362081"/>
    </source>
</evidence>
<feature type="transmembrane region" description="Helical" evidence="10">
    <location>
        <begin position="480"/>
        <end position="499"/>
    </location>
</feature>
<feature type="transmembrane region" description="Helical" evidence="10">
    <location>
        <begin position="505"/>
        <end position="528"/>
    </location>
</feature>
<dbReference type="InterPro" id="IPR045800">
    <property type="entry name" value="HMBD"/>
</dbReference>
<dbReference type="NCBIfam" id="TIGR01512">
    <property type="entry name" value="ATPase-IB2_Cd"/>
    <property type="match status" value="1"/>
</dbReference>
<keyword evidence="13" id="KW-1185">Reference proteome</keyword>
<proteinExistence type="inferred from homology"/>
<keyword evidence="7" id="KW-1278">Translocase</keyword>
<dbReference type="InterPro" id="IPR044492">
    <property type="entry name" value="P_typ_ATPase_HD_dom"/>
</dbReference>
<comment type="similarity">
    <text evidence="2 10">Belongs to the cation transport ATPase (P-type) (TC 3.A.3) family. Type IB subfamily.</text>
</comment>
<dbReference type="NCBIfam" id="TIGR01511">
    <property type="entry name" value="ATPase-IB1_Cu"/>
    <property type="match status" value="1"/>
</dbReference>
<keyword evidence="6 10" id="KW-0067">ATP-binding</keyword>
<dbReference type="InterPro" id="IPR008250">
    <property type="entry name" value="ATPase_P-typ_transduc_dom_A_sf"/>
</dbReference>
<dbReference type="InterPro" id="IPR006121">
    <property type="entry name" value="HMA_dom"/>
</dbReference>
<feature type="transmembrane region" description="Helical" evidence="10">
    <location>
        <begin position="285"/>
        <end position="311"/>
    </location>
</feature>
<keyword evidence="3 10" id="KW-0812">Transmembrane</keyword>
<dbReference type="Pfam" id="PF00403">
    <property type="entry name" value="HMA"/>
    <property type="match status" value="1"/>
</dbReference>
<dbReference type="CDD" id="cd02094">
    <property type="entry name" value="P-type_ATPase_Cu-like"/>
    <property type="match status" value="1"/>
</dbReference>
<evidence type="ECO:0000256" key="2">
    <source>
        <dbReference type="ARBA" id="ARBA00006024"/>
    </source>
</evidence>
<dbReference type="NCBIfam" id="TIGR01494">
    <property type="entry name" value="ATPase_P-type"/>
    <property type="match status" value="1"/>
</dbReference>
<dbReference type="Gene3D" id="2.70.150.10">
    <property type="entry name" value="Calcium-transporting ATPase, cytoplasmic transduction domain A"/>
    <property type="match status" value="1"/>
</dbReference>
<dbReference type="PRINTS" id="PR00943">
    <property type="entry name" value="CUATPASE"/>
</dbReference>
<dbReference type="InterPro" id="IPR018303">
    <property type="entry name" value="ATPase_P-typ_P_site"/>
</dbReference>
<feature type="domain" description="HMA" evidence="11">
    <location>
        <begin position="2"/>
        <end position="67"/>
    </location>
</feature>
<feature type="transmembrane region" description="Helical" evidence="10">
    <location>
        <begin position="323"/>
        <end position="342"/>
    </location>
</feature>
<reference evidence="12 13" key="1">
    <citation type="submission" date="2023-02" db="EMBL/GenBank/DDBJ databases">
        <title>Genome sequence of Sphingobacterium sp. KACC 22765.</title>
        <authorList>
            <person name="Kim S."/>
            <person name="Heo J."/>
            <person name="Kwon S.-W."/>
        </authorList>
    </citation>
    <scope>NUCLEOTIDE SEQUENCE [LARGE SCALE GENOMIC DNA]</scope>
    <source>
        <strain evidence="12 13">KACC 22765</strain>
    </source>
</reference>
<dbReference type="EMBL" id="CP117880">
    <property type="protein sequence ID" value="WDF70803.1"/>
    <property type="molecule type" value="Genomic_DNA"/>
</dbReference>
<dbReference type="SUPFAM" id="SSF81653">
    <property type="entry name" value="Calcium ATPase, transduction domain A"/>
    <property type="match status" value="1"/>
</dbReference>
<evidence type="ECO:0000256" key="3">
    <source>
        <dbReference type="ARBA" id="ARBA00022692"/>
    </source>
</evidence>
<evidence type="ECO:0000256" key="7">
    <source>
        <dbReference type="ARBA" id="ARBA00022967"/>
    </source>
</evidence>
<dbReference type="InterPro" id="IPR059000">
    <property type="entry name" value="ATPase_P-type_domA"/>
</dbReference>
<protein>
    <submittedName>
        <fullName evidence="12">Heavy metal translocating P-type ATPase</fullName>
    </submittedName>
</protein>
<evidence type="ECO:0000256" key="8">
    <source>
        <dbReference type="ARBA" id="ARBA00022989"/>
    </source>
</evidence>
<dbReference type="PRINTS" id="PR00119">
    <property type="entry name" value="CATATPASE"/>
</dbReference>
<evidence type="ECO:0000259" key="11">
    <source>
        <dbReference type="PROSITE" id="PS50846"/>
    </source>
</evidence>
<dbReference type="SFLD" id="SFLDS00003">
    <property type="entry name" value="Haloacid_Dehalogenase"/>
    <property type="match status" value="1"/>
</dbReference>
<dbReference type="PANTHER" id="PTHR43520">
    <property type="entry name" value="ATP7, ISOFORM B"/>
    <property type="match status" value="1"/>
</dbReference>
<dbReference type="PROSITE" id="PS00154">
    <property type="entry name" value="ATPASE_E1_E2"/>
    <property type="match status" value="1"/>
</dbReference>
<keyword evidence="8 10" id="KW-1133">Transmembrane helix</keyword>
<dbReference type="Gene3D" id="3.40.1110.10">
    <property type="entry name" value="Calcium-transporting ATPase, cytoplasmic domain N"/>
    <property type="match status" value="1"/>
</dbReference>
<comment type="subcellular location">
    <subcellularLocation>
        <location evidence="10">Cell membrane</location>
    </subcellularLocation>
    <subcellularLocation>
        <location evidence="1">Endomembrane system</location>
        <topology evidence="1">Multi-pass membrane protein</topology>
    </subcellularLocation>
</comment>
<dbReference type="Pfam" id="PF00122">
    <property type="entry name" value="E1-E2_ATPase"/>
    <property type="match status" value="1"/>
</dbReference>
<evidence type="ECO:0000256" key="9">
    <source>
        <dbReference type="ARBA" id="ARBA00023136"/>
    </source>
</evidence>
<dbReference type="InterPro" id="IPR023299">
    <property type="entry name" value="ATPase_P-typ_cyto_dom_N"/>
</dbReference>
<dbReference type="InterPro" id="IPR036412">
    <property type="entry name" value="HAD-like_sf"/>
</dbReference>
<dbReference type="SUPFAM" id="SSF81665">
    <property type="entry name" value="Calcium ATPase, transmembrane domain M"/>
    <property type="match status" value="1"/>
</dbReference>
<evidence type="ECO:0000256" key="5">
    <source>
        <dbReference type="ARBA" id="ARBA00022741"/>
    </source>
</evidence>
<evidence type="ECO:0000256" key="6">
    <source>
        <dbReference type="ARBA" id="ARBA00022840"/>
    </source>
</evidence>
<dbReference type="RefSeq" id="WP_274269507.1">
    <property type="nucleotide sequence ID" value="NZ_CP117880.1"/>
</dbReference>
<dbReference type="InterPro" id="IPR023214">
    <property type="entry name" value="HAD_sf"/>
</dbReference>
<evidence type="ECO:0000313" key="13">
    <source>
        <dbReference type="Proteomes" id="UP001221558"/>
    </source>
</evidence>
<evidence type="ECO:0000256" key="4">
    <source>
        <dbReference type="ARBA" id="ARBA00022723"/>
    </source>
</evidence>
<dbReference type="Gene3D" id="3.40.50.1000">
    <property type="entry name" value="HAD superfamily/HAD-like"/>
    <property type="match status" value="1"/>
</dbReference>
<dbReference type="SUPFAM" id="SSF56784">
    <property type="entry name" value="HAD-like"/>
    <property type="match status" value="1"/>
</dbReference>
<feature type="transmembrane region" description="Helical" evidence="10">
    <location>
        <begin position="220"/>
        <end position="242"/>
    </location>
</feature>
<evidence type="ECO:0000256" key="1">
    <source>
        <dbReference type="ARBA" id="ARBA00004127"/>
    </source>
</evidence>
<dbReference type="InterPro" id="IPR017969">
    <property type="entry name" value="Heavy-metal-associated_CS"/>
</dbReference>
<dbReference type="NCBIfam" id="TIGR01525">
    <property type="entry name" value="ATPase-IB_hvy"/>
    <property type="match status" value="1"/>
</dbReference>
<organism evidence="12 13">
    <name type="scientific">Sphingobacterium oryzagri</name>
    <dbReference type="NCBI Taxonomy" id="3025669"/>
    <lineage>
        <taxon>Bacteria</taxon>
        <taxon>Pseudomonadati</taxon>
        <taxon>Bacteroidota</taxon>
        <taxon>Sphingobacteriia</taxon>
        <taxon>Sphingobacteriales</taxon>
        <taxon>Sphingobacteriaceae</taxon>
        <taxon>Sphingobacterium</taxon>
    </lineage>
</organism>
<dbReference type="SFLD" id="SFLDG00002">
    <property type="entry name" value="C1.7:_P-type_atpase_like"/>
    <property type="match status" value="1"/>
</dbReference>
<dbReference type="PANTHER" id="PTHR43520:SF8">
    <property type="entry name" value="P-TYPE CU(+) TRANSPORTER"/>
    <property type="match status" value="1"/>
</dbReference>
<evidence type="ECO:0000313" key="12">
    <source>
        <dbReference type="EMBL" id="WDF70803.1"/>
    </source>
</evidence>
<dbReference type="Proteomes" id="UP001221558">
    <property type="component" value="Chromosome"/>
</dbReference>
<dbReference type="Pfam" id="PF19335">
    <property type="entry name" value="HMBD"/>
    <property type="match status" value="3"/>
</dbReference>
<keyword evidence="4 10" id="KW-0479">Metal-binding</keyword>
<dbReference type="SUPFAM" id="SSF55008">
    <property type="entry name" value="HMA, heavy metal-associated domain"/>
    <property type="match status" value="1"/>
</dbReference>
<keyword evidence="5 10" id="KW-0547">Nucleotide-binding</keyword>